<evidence type="ECO:0000256" key="1">
    <source>
        <dbReference type="SAM" id="MobiDB-lite"/>
    </source>
</evidence>
<proteinExistence type="predicted"/>
<feature type="region of interest" description="Disordered" evidence="1">
    <location>
        <begin position="127"/>
        <end position="268"/>
    </location>
</feature>
<protein>
    <submittedName>
        <fullName evidence="4">Leucine-rich repeat-containing protein 37B-like</fullName>
    </submittedName>
</protein>
<dbReference type="InterPro" id="IPR032754">
    <property type="entry name" value="LRRC37_N"/>
</dbReference>
<sequence length="442" mass="49199">MLVRSQEVAKKLIPSLGTDSAQELPPEPDQFAVLHQDLRDKLAWPQRLPDVVPVQDLQQNQALVLPLGLKSKIRTVDSESSKATKFVVSPLKRDQTQHPQLAKILGIPHPFAPKPEHQKQILHSDNGFSSMDMVHPEFPLESQKDPDERLEAPEPAETNQLLKETLSQNLEPPEEIQFSPPQQDPAQPPQPPEEEELSSTQQEALEEVETSLTQQEALAQPPRYPEDIEPFNLALTITPEPPVEAEHSTALKKATAPHPHQAQTQHPKLTQVTVQPLDLELTIITEPTTELKSSHTRQRTPTQPPEPPKEVAAQSPVYQEVTVSKPGQYQAQPRTSPSVAVWPLDLELTVTSVSTTETEHSTVLKKTTAPHPQQVQTQHPNLTPVAVPPFDVELTTTQHPLDSSENYTPEKNATKSINLCELCICRDETLSCTGLSPEQRLR</sequence>
<evidence type="ECO:0000259" key="2">
    <source>
        <dbReference type="Pfam" id="PF15779"/>
    </source>
</evidence>
<dbReference type="GeneID" id="103610891"/>
<dbReference type="Proteomes" id="UP000694923">
    <property type="component" value="Unplaced"/>
</dbReference>
<name>A0ABM0SJY5_GALVR</name>
<evidence type="ECO:0000313" key="4">
    <source>
        <dbReference type="RefSeq" id="XP_008593176.1"/>
    </source>
</evidence>
<feature type="compositionally biased region" description="Pro residues" evidence="1">
    <location>
        <begin position="182"/>
        <end position="191"/>
    </location>
</feature>
<dbReference type="RefSeq" id="XP_008593176.1">
    <property type="nucleotide sequence ID" value="XM_008594954.1"/>
</dbReference>
<dbReference type="InterPro" id="IPR015753">
    <property type="entry name" value="LRRC37"/>
</dbReference>
<accession>A0ABM0SJY5</accession>
<feature type="compositionally biased region" description="Polar residues" evidence="1">
    <location>
        <begin position="157"/>
        <end position="170"/>
    </location>
</feature>
<feature type="domain" description="Leucine-rich repeat-containing protein 37 N-terminal" evidence="2">
    <location>
        <begin position="365"/>
        <end position="400"/>
    </location>
</feature>
<feature type="region of interest" description="Disordered" evidence="1">
    <location>
        <begin position="286"/>
        <end position="315"/>
    </location>
</feature>
<feature type="compositionally biased region" description="Basic and acidic residues" evidence="1">
    <location>
        <begin position="142"/>
        <end position="152"/>
    </location>
</feature>
<evidence type="ECO:0000313" key="3">
    <source>
        <dbReference type="Proteomes" id="UP000694923"/>
    </source>
</evidence>
<gene>
    <name evidence="4" type="primary">LOC103610891</name>
</gene>
<keyword evidence="3" id="KW-1185">Reference proteome</keyword>
<organism evidence="3 4">
    <name type="scientific">Galeopterus variegatus</name>
    <name type="common">Malayan flying lemur</name>
    <name type="synonym">Cynocephalus variegatus</name>
    <dbReference type="NCBI Taxonomy" id="482537"/>
    <lineage>
        <taxon>Eukaryota</taxon>
        <taxon>Metazoa</taxon>
        <taxon>Chordata</taxon>
        <taxon>Craniata</taxon>
        <taxon>Vertebrata</taxon>
        <taxon>Euteleostomi</taxon>
        <taxon>Mammalia</taxon>
        <taxon>Eutheria</taxon>
        <taxon>Euarchontoglires</taxon>
        <taxon>Dermoptera</taxon>
        <taxon>Cynocephalidae</taxon>
        <taxon>Galeopterus</taxon>
    </lineage>
</organism>
<feature type="domain" description="Leucine-rich repeat-containing protein 37 N-terminal" evidence="2">
    <location>
        <begin position="290"/>
        <end position="362"/>
    </location>
</feature>
<dbReference type="PANTHER" id="PTHR23045">
    <property type="entry name" value="LEUCINE-RICH REPEAT-CONTAINING PROTEIN 37A"/>
    <property type="match status" value="1"/>
</dbReference>
<reference evidence="4" key="1">
    <citation type="submission" date="2025-08" db="UniProtKB">
        <authorList>
            <consortium name="RefSeq"/>
        </authorList>
    </citation>
    <scope>IDENTIFICATION</scope>
</reference>
<dbReference type="Pfam" id="PF15779">
    <property type="entry name" value="LRRC37"/>
    <property type="match status" value="3"/>
</dbReference>
<feature type="domain" description="Leucine-rich repeat-containing protein 37 N-terminal" evidence="2">
    <location>
        <begin position="229"/>
        <end position="249"/>
    </location>
</feature>
<dbReference type="PANTHER" id="PTHR23045:SF9">
    <property type="entry name" value="LEUCINE RICH REPEAT CONTAINING 37A-RELATED"/>
    <property type="match status" value="1"/>
</dbReference>